<dbReference type="InterPro" id="IPR001810">
    <property type="entry name" value="F-box_dom"/>
</dbReference>
<dbReference type="PROSITE" id="PS50181">
    <property type="entry name" value="FBOX"/>
    <property type="match status" value="1"/>
</dbReference>
<evidence type="ECO:0000313" key="3">
    <source>
        <dbReference type="Proteomes" id="UP000029981"/>
    </source>
</evidence>
<dbReference type="InterPro" id="IPR036047">
    <property type="entry name" value="F-box-like_dom_sf"/>
</dbReference>
<dbReference type="Gene3D" id="1.20.1280.50">
    <property type="match status" value="1"/>
</dbReference>
<organism evidence="2 3">
    <name type="scientific">Cucumis sativus</name>
    <name type="common">Cucumber</name>
    <dbReference type="NCBI Taxonomy" id="3659"/>
    <lineage>
        <taxon>Eukaryota</taxon>
        <taxon>Viridiplantae</taxon>
        <taxon>Streptophyta</taxon>
        <taxon>Embryophyta</taxon>
        <taxon>Tracheophyta</taxon>
        <taxon>Spermatophyta</taxon>
        <taxon>Magnoliopsida</taxon>
        <taxon>eudicotyledons</taxon>
        <taxon>Gunneridae</taxon>
        <taxon>Pentapetalae</taxon>
        <taxon>rosids</taxon>
        <taxon>fabids</taxon>
        <taxon>Cucurbitales</taxon>
        <taxon>Cucurbitaceae</taxon>
        <taxon>Benincaseae</taxon>
        <taxon>Cucumis</taxon>
    </lineage>
</organism>
<dbReference type="Gramene" id="KGN59728">
    <property type="protein sequence ID" value="KGN59728"/>
    <property type="gene ID" value="Csa_3G842010"/>
</dbReference>
<dbReference type="Pfam" id="PF12937">
    <property type="entry name" value="F-box-like"/>
    <property type="match status" value="1"/>
</dbReference>
<sequence>MLYLLISFLSFILLSKSFSYKRLLPWEVKMSLLTALLVSWFHKSKLALSFFLVLKVSDPSLKSIRCSTKLGNLEEKRGTSLLDLPELALESILDRLSPSELCRMANVCTYLRDVCEDDYFWEKHMKQKWGKLMGNSASKEWHLHIARQRRSKLTSSPQKKGFFSSYSGSWSFLLTRPKPESRGNIRSPLPIDSMKAWYQSLENGKLWFPAQVYNRESGHAGFMLSCYDAQISYDWQTDMFKARYPPHGRRAIEENIFWNRLRAPPVDIPPHLLHASECLADLKPGDHVEIQWRKSKEFSYGWWYGVVGHLEACDGNANKCQCCWNDMVLLEFSQYGVESRWRKTVINRKSHKEVGNGADGYYGGVRKLYKEEEITRWKCLWPNRVLE</sequence>
<keyword evidence="3" id="KW-1185">Reference proteome</keyword>
<reference evidence="2 3" key="4">
    <citation type="journal article" date="2011" name="BMC Genomics">
        <title>RNA-Seq improves annotation of protein-coding genes in the cucumber genome.</title>
        <authorList>
            <person name="Li Z."/>
            <person name="Zhang Z."/>
            <person name="Yan P."/>
            <person name="Huang S."/>
            <person name="Fei Z."/>
            <person name="Lin K."/>
        </authorList>
    </citation>
    <scope>NUCLEOTIDE SEQUENCE [LARGE SCALE GENOMIC DNA]</scope>
    <source>
        <strain evidence="3">cv. 9930</strain>
    </source>
</reference>
<protein>
    <recommendedName>
        <fullName evidence="1">F-box domain-containing protein</fullName>
    </recommendedName>
</protein>
<dbReference type="Proteomes" id="UP000029981">
    <property type="component" value="Chromosome 3"/>
</dbReference>
<proteinExistence type="predicted"/>
<reference evidence="2 3" key="1">
    <citation type="journal article" date="2009" name="Nat. Genet.">
        <title>The genome of the cucumber, Cucumis sativus L.</title>
        <authorList>
            <person name="Huang S."/>
            <person name="Li R."/>
            <person name="Zhang Z."/>
            <person name="Li L."/>
            <person name="Gu X."/>
            <person name="Fan W."/>
            <person name="Lucas W.J."/>
            <person name="Wang X."/>
            <person name="Xie B."/>
            <person name="Ni P."/>
            <person name="Ren Y."/>
            <person name="Zhu H."/>
            <person name="Li J."/>
            <person name="Lin K."/>
            <person name="Jin W."/>
            <person name="Fei Z."/>
            <person name="Li G."/>
            <person name="Staub J."/>
            <person name="Kilian A."/>
            <person name="van der Vossen E.A."/>
            <person name="Wu Y."/>
            <person name="Guo J."/>
            <person name="He J."/>
            <person name="Jia Z."/>
            <person name="Ren Y."/>
            <person name="Tian G."/>
            <person name="Lu Y."/>
            <person name="Ruan J."/>
            <person name="Qian W."/>
            <person name="Wang M."/>
            <person name="Huang Q."/>
            <person name="Li B."/>
            <person name="Xuan Z."/>
            <person name="Cao J."/>
            <person name="Asan"/>
            <person name="Wu Z."/>
            <person name="Zhang J."/>
            <person name="Cai Q."/>
            <person name="Bai Y."/>
            <person name="Zhao B."/>
            <person name="Han Y."/>
            <person name="Li Y."/>
            <person name="Li X."/>
            <person name="Wang S."/>
            <person name="Shi Q."/>
            <person name="Liu S."/>
            <person name="Cho W.K."/>
            <person name="Kim J.Y."/>
            <person name="Xu Y."/>
            <person name="Heller-Uszynska K."/>
            <person name="Miao H."/>
            <person name="Cheng Z."/>
            <person name="Zhang S."/>
            <person name="Wu J."/>
            <person name="Yang Y."/>
            <person name="Kang H."/>
            <person name="Li M."/>
            <person name="Liang H."/>
            <person name="Ren X."/>
            <person name="Shi Z."/>
            <person name="Wen M."/>
            <person name="Jian M."/>
            <person name="Yang H."/>
            <person name="Zhang G."/>
            <person name="Yang Z."/>
            <person name="Chen R."/>
            <person name="Liu S."/>
            <person name="Li J."/>
            <person name="Ma L."/>
            <person name="Liu H."/>
            <person name="Zhou Y."/>
            <person name="Zhao J."/>
            <person name="Fang X."/>
            <person name="Li G."/>
            <person name="Fang L."/>
            <person name="Li Y."/>
            <person name="Liu D."/>
            <person name="Zheng H."/>
            <person name="Zhang Y."/>
            <person name="Qin N."/>
            <person name="Li Z."/>
            <person name="Yang G."/>
            <person name="Yang S."/>
            <person name="Bolund L."/>
            <person name="Kristiansen K."/>
            <person name="Zheng H."/>
            <person name="Li S."/>
            <person name="Zhang X."/>
            <person name="Yang H."/>
            <person name="Wang J."/>
            <person name="Sun R."/>
            <person name="Zhang B."/>
            <person name="Jiang S."/>
            <person name="Wang J."/>
            <person name="Du Y."/>
            <person name="Li S."/>
        </authorList>
    </citation>
    <scope>NUCLEOTIDE SEQUENCE [LARGE SCALE GENOMIC DNA]</scope>
    <source>
        <strain evidence="3">cv. 9930</strain>
    </source>
</reference>
<dbReference type="OrthoDB" id="512036at2759"/>
<dbReference type="EMBL" id="CM002924">
    <property type="protein sequence ID" value="KGN59728.1"/>
    <property type="molecule type" value="Genomic_DNA"/>
</dbReference>
<accession>A0A0A0LD57</accession>
<reference evidence="2 3" key="3">
    <citation type="journal article" date="2010" name="BMC Genomics">
        <title>Transcriptome sequencing and comparative analysis of cucumber flowers with different sex types.</title>
        <authorList>
            <person name="Guo S."/>
            <person name="Zheng Y."/>
            <person name="Joung J.G."/>
            <person name="Liu S."/>
            <person name="Zhang Z."/>
            <person name="Crasta O.R."/>
            <person name="Sobral B.W."/>
            <person name="Xu Y."/>
            <person name="Huang S."/>
            <person name="Fei Z."/>
        </authorList>
    </citation>
    <scope>NUCLEOTIDE SEQUENCE [LARGE SCALE GENOMIC DNA]</scope>
    <source>
        <strain evidence="3">cv. 9930</strain>
    </source>
</reference>
<feature type="domain" description="F-box" evidence="1">
    <location>
        <begin position="78"/>
        <end position="124"/>
    </location>
</feature>
<dbReference type="OMA" id="WHLHIAR"/>
<evidence type="ECO:0000313" key="2">
    <source>
        <dbReference type="EMBL" id="KGN59728.1"/>
    </source>
</evidence>
<dbReference type="eggNOG" id="ENOG502QVSG">
    <property type="taxonomic scope" value="Eukaryota"/>
</dbReference>
<dbReference type="STRING" id="3659.A0A0A0LD57"/>
<dbReference type="SMART" id="SM00256">
    <property type="entry name" value="FBOX"/>
    <property type="match status" value="1"/>
</dbReference>
<evidence type="ECO:0000259" key="1">
    <source>
        <dbReference type="PROSITE" id="PS50181"/>
    </source>
</evidence>
<name>A0A0A0LD57_CUCSA</name>
<dbReference type="PANTHER" id="PTHR31482">
    <property type="entry name" value="ESTS AU081301(E20138)"/>
    <property type="match status" value="1"/>
</dbReference>
<dbReference type="KEGG" id="csv:101222398"/>
<dbReference type="PANTHER" id="PTHR31482:SF18">
    <property type="entry name" value="ESTS AU081301(E20138)"/>
    <property type="match status" value="1"/>
</dbReference>
<gene>
    <name evidence="2" type="ORF">Csa_3G842010</name>
</gene>
<dbReference type="SUPFAM" id="SSF81383">
    <property type="entry name" value="F-box domain"/>
    <property type="match status" value="1"/>
</dbReference>
<dbReference type="AlphaFoldDB" id="A0A0A0LD57"/>
<reference evidence="2 3" key="2">
    <citation type="journal article" date="2009" name="PLoS ONE">
        <title>An integrated genetic and cytogenetic map of the cucumber genome.</title>
        <authorList>
            <person name="Ren Y."/>
            <person name="Zhang Z."/>
            <person name="Liu J."/>
            <person name="Staub J.E."/>
            <person name="Han Y."/>
            <person name="Cheng Z."/>
            <person name="Li X."/>
            <person name="Lu J."/>
            <person name="Miao H."/>
            <person name="Kang H."/>
            <person name="Xie B."/>
            <person name="Gu X."/>
            <person name="Wang X."/>
            <person name="Du Y."/>
            <person name="Jin W."/>
            <person name="Huang S."/>
        </authorList>
    </citation>
    <scope>NUCLEOTIDE SEQUENCE [LARGE SCALE GENOMIC DNA]</scope>
    <source>
        <strain evidence="3">cv. 9930</strain>
    </source>
</reference>